<dbReference type="Proteomes" id="UP000724584">
    <property type="component" value="Unassembled WGS sequence"/>
</dbReference>
<dbReference type="EMBL" id="JAGIZQ010000006">
    <property type="protein sequence ID" value="KAH6622959.1"/>
    <property type="molecule type" value="Genomic_DNA"/>
</dbReference>
<protein>
    <submittedName>
        <fullName evidence="1">Uncharacterized protein</fullName>
    </submittedName>
</protein>
<gene>
    <name evidence="1" type="ORF">F5144DRAFT_347207</name>
</gene>
<evidence type="ECO:0000313" key="2">
    <source>
        <dbReference type="Proteomes" id="UP000724584"/>
    </source>
</evidence>
<organism evidence="1 2">
    <name type="scientific">Chaetomium tenue</name>
    <dbReference type="NCBI Taxonomy" id="1854479"/>
    <lineage>
        <taxon>Eukaryota</taxon>
        <taxon>Fungi</taxon>
        <taxon>Dikarya</taxon>
        <taxon>Ascomycota</taxon>
        <taxon>Pezizomycotina</taxon>
        <taxon>Sordariomycetes</taxon>
        <taxon>Sordariomycetidae</taxon>
        <taxon>Sordariales</taxon>
        <taxon>Chaetomiaceae</taxon>
        <taxon>Chaetomium</taxon>
    </lineage>
</organism>
<comment type="caution">
    <text evidence="1">The sequence shown here is derived from an EMBL/GenBank/DDBJ whole genome shotgun (WGS) entry which is preliminary data.</text>
</comment>
<sequence>MHLLGGCTLLISTIAHQPRQCAPVPPKPSGWSTSLSINPHHISQSQKITTVHNWLIVPHRFLLLPISAAPSSTYYIPSTITRLFYFFFFFSFFLPYPYICTLRRHSQLHSEGLFQPEPRHYDTY</sequence>
<keyword evidence="2" id="KW-1185">Reference proteome</keyword>
<name>A0ACB7NXX8_9PEZI</name>
<accession>A0ACB7NXX8</accession>
<evidence type="ECO:0000313" key="1">
    <source>
        <dbReference type="EMBL" id="KAH6622959.1"/>
    </source>
</evidence>
<reference evidence="1 2" key="1">
    <citation type="journal article" date="2021" name="Nat. Commun.">
        <title>Genetic determinants of endophytism in the Arabidopsis root mycobiome.</title>
        <authorList>
            <person name="Mesny F."/>
            <person name="Miyauchi S."/>
            <person name="Thiergart T."/>
            <person name="Pickel B."/>
            <person name="Atanasova L."/>
            <person name="Karlsson M."/>
            <person name="Huettel B."/>
            <person name="Barry K.W."/>
            <person name="Haridas S."/>
            <person name="Chen C."/>
            <person name="Bauer D."/>
            <person name="Andreopoulos W."/>
            <person name="Pangilinan J."/>
            <person name="LaButti K."/>
            <person name="Riley R."/>
            <person name="Lipzen A."/>
            <person name="Clum A."/>
            <person name="Drula E."/>
            <person name="Henrissat B."/>
            <person name="Kohler A."/>
            <person name="Grigoriev I.V."/>
            <person name="Martin F.M."/>
            <person name="Hacquard S."/>
        </authorList>
    </citation>
    <scope>NUCLEOTIDE SEQUENCE [LARGE SCALE GENOMIC DNA]</scope>
    <source>
        <strain evidence="1 2">MPI-SDFR-AT-0079</strain>
    </source>
</reference>
<proteinExistence type="predicted"/>